<dbReference type="SUPFAM" id="SSF52047">
    <property type="entry name" value="RNI-like"/>
    <property type="match status" value="1"/>
</dbReference>
<dbReference type="AlphaFoldDB" id="A0AA35IUW5"/>
<keyword evidence="2" id="KW-1185">Reference proteome</keyword>
<dbReference type="Proteomes" id="UP001161438">
    <property type="component" value="Chromosome 2"/>
</dbReference>
<accession>A0AA35IUW5</accession>
<evidence type="ECO:0000313" key="2">
    <source>
        <dbReference type="Proteomes" id="UP001161438"/>
    </source>
</evidence>
<dbReference type="CDD" id="cd09293">
    <property type="entry name" value="AMN1"/>
    <property type="match status" value="1"/>
</dbReference>
<evidence type="ECO:0008006" key="3">
    <source>
        <dbReference type="Google" id="ProtNLM"/>
    </source>
</evidence>
<sequence length="559" mass="64108">MKLERISSNGSFKRGRDIQSLESPCTRPLKKISPSSSFACLKMKKPFKDIVRKYRGSIHQNNCKLSSCQVELKRPDLSLKTDQSFLKSSVQTANREKIYSEYILTPEATPLKSTATENAWATSRVVSASSLSIVTPTEFKNVLVDEFSELRLAQPLATQHQQSHAVFEIPEIVENIIKMMVSLESANIPKERPCLRRNPQSYAHSLLMYKDEERAKKAWSQTQQLRDPPLVRHNEKTQGALFSCMMVNRLWFNITRPFLFGSLHFKSVYNFKEFVRSSDKTDQVVKPSHFILHKLHQITQSDIEKLSKKVGCQNLKWLEFYVCPRVTPPLSWFDNLQKLEKLIIPGNKHIDDNFLLRLSQNLPSLKHLDLRACDNVSDSGVVCIALNCPKLKTFNIGRHRHGNLITSVSLVALGKYTQVETVGFAGCDIDDAGIWEFARLNGQNVERLSLNSCRLLTDYSLPILFALNSFPNLAVLEIRKLDKITDVRHFVKYNLWKKSQNAPILIEACERITKLIYEEENRVKRINSLVALKDMTAWVNEDEDMQEKVLPDNLFQLGL</sequence>
<dbReference type="InterPro" id="IPR006553">
    <property type="entry name" value="Leu-rich_rpt_Cys-con_subtyp"/>
</dbReference>
<reference evidence="1" key="1">
    <citation type="submission" date="2022-10" db="EMBL/GenBank/DDBJ databases">
        <authorList>
            <person name="Byrne P K."/>
        </authorList>
    </citation>
    <scope>NUCLEOTIDE SEQUENCE</scope>
    <source>
        <strain evidence="1">IFO1815</strain>
    </source>
</reference>
<dbReference type="GeneID" id="80916607"/>
<dbReference type="EMBL" id="OX365758">
    <property type="protein sequence ID" value="CAI4037394.1"/>
    <property type="molecule type" value="Genomic_DNA"/>
</dbReference>
<dbReference type="GO" id="GO:0019005">
    <property type="term" value="C:SCF ubiquitin ligase complex"/>
    <property type="evidence" value="ECO:0007669"/>
    <property type="project" value="TreeGrafter"/>
</dbReference>
<dbReference type="SMART" id="SM00367">
    <property type="entry name" value="LRR_CC"/>
    <property type="match status" value="5"/>
</dbReference>
<protein>
    <recommendedName>
        <fullName evidence="3">Amn1p</fullName>
    </recommendedName>
</protein>
<gene>
    <name evidence="1" type="primary">SMKI02G2690</name>
    <name evidence="1" type="ORF">SMKI_02G2690</name>
</gene>
<dbReference type="RefSeq" id="XP_056080511.1">
    <property type="nucleotide sequence ID" value="XM_056224119.1"/>
</dbReference>
<dbReference type="PANTHER" id="PTHR13318">
    <property type="entry name" value="PARTNER OF PAIRED, ISOFORM B-RELATED"/>
    <property type="match status" value="1"/>
</dbReference>
<name>A0AA35IUW5_SACMI</name>
<dbReference type="Gene3D" id="3.80.10.10">
    <property type="entry name" value="Ribonuclease Inhibitor"/>
    <property type="match status" value="2"/>
</dbReference>
<evidence type="ECO:0000313" key="1">
    <source>
        <dbReference type="EMBL" id="CAI4037394.1"/>
    </source>
</evidence>
<dbReference type="GO" id="GO:0031146">
    <property type="term" value="P:SCF-dependent proteasomal ubiquitin-dependent protein catabolic process"/>
    <property type="evidence" value="ECO:0007669"/>
    <property type="project" value="TreeGrafter"/>
</dbReference>
<organism evidence="1 2">
    <name type="scientific">Saccharomyces mikatae IFO 1815</name>
    <dbReference type="NCBI Taxonomy" id="226126"/>
    <lineage>
        <taxon>Eukaryota</taxon>
        <taxon>Fungi</taxon>
        <taxon>Dikarya</taxon>
        <taxon>Ascomycota</taxon>
        <taxon>Saccharomycotina</taxon>
        <taxon>Saccharomycetes</taxon>
        <taxon>Saccharomycetales</taxon>
        <taxon>Saccharomycetaceae</taxon>
        <taxon>Saccharomyces</taxon>
    </lineage>
</organism>
<proteinExistence type="predicted"/>
<dbReference type="InterPro" id="IPR032675">
    <property type="entry name" value="LRR_dom_sf"/>
</dbReference>